<organism evidence="1 2">
    <name type="scientific">Populus trichocarpa</name>
    <name type="common">Western balsam poplar</name>
    <name type="synonym">Populus balsamifera subsp. trichocarpa</name>
    <dbReference type="NCBI Taxonomy" id="3694"/>
    <lineage>
        <taxon>Eukaryota</taxon>
        <taxon>Viridiplantae</taxon>
        <taxon>Streptophyta</taxon>
        <taxon>Embryophyta</taxon>
        <taxon>Tracheophyta</taxon>
        <taxon>Spermatophyta</taxon>
        <taxon>Magnoliopsida</taxon>
        <taxon>eudicotyledons</taxon>
        <taxon>Gunneridae</taxon>
        <taxon>Pentapetalae</taxon>
        <taxon>rosids</taxon>
        <taxon>fabids</taxon>
        <taxon>Malpighiales</taxon>
        <taxon>Salicaceae</taxon>
        <taxon>Saliceae</taxon>
        <taxon>Populus</taxon>
    </lineage>
</organism>
<dbReference type="Gramene" id="Potri.010G220800.1.v4.1">
    <property type="protein sequence ID" value="Potri.010G220800.1.v4.1"/>
    <property type="gene ID" value="Potri.010G220800.v4.1"/>
</dbReference>
<dbReference type="InParanoid" id="B9HU56"/>
<name>B9HU56_POPTR</name>
<dbReference type="SMR" id="B9HU56"/>
<sequence length="126" mass="14821">MILIKEPMEVHIRRAEAKGSGCFQRLYLGNLKPHRNAKRFSDSIDRVHKVYACFKTEDCLAKQKCFKECGERERSSGDQFLAHLYLIINQKQIYKASINLHSLATYTYRRVEKPRAGQKHYHSFDD</sequence>
<dbReference type="AlphaFoldDB" id="B9HU56"/>
<proteinExistence type="predicted"/>
<evidence type="ECO:0000313" key="1">
    <source>
        <dbReference type="EMBL" id="PNT18043.1"/>
    </source>
</evidence>
<dbReference type="HOGENOM" id="CLU_1985398_0_0_1"/>
<evidence type="ECO:0000313" key="2">
    <source>
        <dbReference type="Proteomes" id="UP000006729"/>
    </source>
</evidence>
<dbReference type="Proteomes" id="UP000006729">
    <property type="component" value="Chromosome 10"/>
</dbReference>
<protein>
    <submittedName>
        <fullName evidence="1">Uncharacterized protein</fullName>
    </submittedName>
</protein>
<dbReference type="EMBL" id="CM009299">
    <property type="protein sequence ID" value="PNT18043.1"/>
    <property type="molecule type" value="Genomic_DNA"/>
</dbReference>
<reference evidence="1 2" key="1">
    <citation type="journal article" date="2006" name="Science">
        <title>The genome of black cottonwood, Populus trichocarpa (Torr. &amp; Gray).</title>
        <authorList>
            <person name="Tuskan G.A."/>
            <person name="Difazio S."/>
            <person name="Jansson S."/>
            <person name="Bohlmann J."/>
            <person name="Grigoriev I."/>
            <person name="Hellsten U."/>
            <person name="Putnam N."/>
            <person name="Ralph S."/>
            <person name="Rombauts S."/>
            <person name="Salamov A."/>
            <person name="Schein J."/>
            <person name="Sterck L."/>
            <person name="Aerts A."/>
            <person name="Bhalerao R.R."/>
            <person name="Bhalerao R.P."/>
            <person name="Blaudez D."/>
            <person name="Boerjan W."/>
            <person name="Brun A."/>
            <person name="Brunner A."/>
            <person name="Busov V."/>
            <person name="Campbell M."/>
            <person name="Carlson J."/>
            <person name="Chalot M."/>
            <person name="Chapman J."/>
            <person name="Chen G.L."/>
            <person name="Cooper D."/>
            <person name="Coutinho P.M."/>
            <person name="Couturier J."/>
            <person name="Covert S."/>
            <person name="Cronk Q."/>
            <person name="Cunningham R."/>
            <person name="Davis J."/>
            <person name="Degroeve S."/>
            <person name="Dejardin A."/>
            <person name="Depamphilis C."/>
            <person name="Detter J."/>
            <person name="Dirks B."/>
            <person name="Dubchak I."/>
            <person name="Duplessis S."/>
            <person name="Ehlting J."/>
            <person name="Ellis B."/>
            <person name="Gendler K."/>
            <person name="Goodstein D."/>
            <person name="Gribskov M."/>
            <person name="Grimwood J."/>
            <person name="Groover A."/>
            <person name="Gunter L."/>
            <person name="Hamberger B."/>
            <person name="Heinze B."/>
            <person name="Helariutta Y."/>
            <person name="Henrissat B."/>
            <person name="Holligan D."/>
            <person name="Holt R."/>
            <person name="Huang W."/>
            <person name="Islam-Faridi N."/>
            <person name="Jones S."/>
            <person name="Jones-Rhoades M."/>
            <person name="Jorgensen R."/>
            <person name="Joshi C."/>
            <person name="Kangasjarvi J."/>
            <person name="Karlsson J."/>
            <person name="Kelleher C."/>
            <person name="Kirkpatrick R."/>
            <person name="Kirst M."/>
            <person name="Kohler A."/>
            <person name="Kalluri U."/>
            <person name="Larimer F."/>
            <person name="Leebens-Mack J."/>
            <person name="Leple J.C."/>
            <person name="Locascio P."/>
            <person name="Lou Y."/>
            <person name="Lucas S."/>
            <person name="Martin F."/>
            <person name="Montanini B."/>
            <person name="Napoli C."/>
            <person name="Nelson D.R."/>
            <person name="Nelson C."/>
            <person name="Nieminen K."/>
            <person name="Nilsson O."/>
            <person name="Pereda V."/>
            <person name="Peter G."/>
            <person name="Philippe R."/>
            <person name="Pilate G."/>
            <person name="Poliakov A."/>
            <person name="Razumovskaya J."/>
            <person name="Richardson P."/>
            <person name="Rinaldi C."/>
            <person name="Ritland K."/>
            <person name="Rouze P."/>
            <person name="Ryaboy D."/>
            <person name="Schmutz J."/>
            <person name="Schrader J."/>
            <person name="Segerman B."/>
            <person name="Shin H."/>
            <person name="Siddiqui A."/>
            <person name="Sterky F."/>
            <person name="Terry A."/>
            <person name="Tsai C.J."/>
            <person name="Uberbacher E."/>
            <person name="Unneberg P."/>
            <person name="Vahala J."/>
            <person name="Wall K."/>
            <person name="Wessler S."/>
            <person name="Yang G."/>
            <person name="Yin T."/>
            <person name="Douglas C."/>
            <person name="Marra M."/>
            <person name="Sandberg G."/>
            <person name="Van de Peer Y."/>
            <person name="Rokhsar D."/>
        </authorList>
    </citation>
    <scope>NUCLEOTIDE SEQUENCE [LARGE SCALE GENOMIC DNA]</scope>
    <source>
        <strain evidence="2">cv. Nisqually</strain>
    </source>
</reference>
<accession>B9HU56</accession>
<gene>
    <name evidence="1" type="ORF">POPTR_010G220800</name>
</gene>
<keyword evidence="2" id="KW-1185">Reference proteome</keyword>